<comment type="subcellular location">
    <subcellularLocation>
        <location evidence="1">Nucleus</location>
    </subcellularLocation>
</comment>
<dbReference type="InterPro" id="IPR001471">
    <property type="entry name" value="AP2/ERF_dom"/>
</dbReference>
<dbReference type="Pfam" id="PF00847">
    <property type="entry name" value="AP2"/>
    <property type="match status" value="1"/>
</dbReference>
<proteinExistence type="predicted"/>
<dbReference type="FunFam" id="3.30.730.10:FF:000002">
    <property type="entry name" value="AP2-like ethylene-responsive transcription factor"/>
    <property type="match status" value="1"/>
</dbReference>
<evidence type="ECO:0000256" key="1">
    <source>
        <dbReference type="ARBA" id="ARBA00004123"/>
    </source>
</evidence>
<organism evidence="8">
    <name type="scientific">Salvia splendens</name>
    <name type="common">Scarlet sage</name>
    <dbReference type="NCBI Taxonomy" id="180675"/>
    <lineage>
        <taxon>Eukaryota</taxon>
        <taxon>Viridiplantae</taxon>
        <taxon>Streptophyta</taxon>
        <taxon>Embryophyta</taxon>
        <taxon>Tracheophyta</taxon>
        <taxon>Spermatophyta</taxon>
        <taxon>Magnoliopsida</taxon>
        <taxon>eudicotyledons</taxon>
        <taxon>Gunneridae</taxon>
        <taxon>Pentapetalae</taxon>
        <taxon>asterids</taxon>
        <taxon>lamiids</taxon>
        <taxon>Lamiales</taxon>
        <taxon>Lamiaceae</taxon>
        <taxon>Nepetoideae</taxon>
        <taxon>Mentheae</taxon>
        <taxon>Salviinae</taxon>
        <taxon>Salvia</taxon>
        <taxon>Salvia subgen. Calosphace</taxon>
        <taxon>core Calosphace</taxon>
    </lineage>
</organism>
<evidence type="ECO:0000313" key="8">
    <source>
        <dbReference type="EMBL" id="KAG6384984.1"/>
    </source>
</evidence>
<dbReference type="GO" id="GO:0003700">
    <property type="term" value="F:DNA-binding transcription factor activity"/>
    <property type="evidence" value="ECO:0007669"/>
    <property type="project" value="InterPro"/>
</dbReference>
<dbReference type="AlphaFoldDB" id="A0A8X8VZ44"/>
<dbReference type="CDD" id="cd00018">
    <property type="entry name" value="AP2"/>
    <property type="match status" value="1"/>
</dbReference>
<dbReference type="SUPFAM" id="SSF54171">
    <property type="entry name" value="DNA-binding domain"/>
    <property type="match status" value="1"/>
</dbReference>
<dbReference type="InterPro" id="IPR036955">
    <property type="entry name" value="AP2/ERF_dom_sf"/>
</dbReference>
<evidence type="ECO:0000313" key="9">
    <source>
        <dbReference type="Proteomes" id="UP000298416"/>
    </source>
</evidence>
<dbReference type="GO" id="GO:0003677">
    <property type="term" value="F:DNA binding"/>
    <property type="evidence" value="ECO:0007669"/>
    <property type="project" value="UniProtKB-KW"/>
</dbReference>
<dbReference type="GO" id="GO:0005634">
    <property type="term" value="C:nucleus"/>
    <property type="evidence" value="ECO:0007669"/>
    <property type="project" value="UniProtKB-SubCell"/>
</dbReference>
<dbReference type="PRINTS" id="PR00367">
    <property type="entry name" value="ETHRSPELEMNT"/>
</dbReference>
<evidence type="ECO:0000259" key="7">
    <source>
        <dbReference type="PROSITE" id="PS51032"/>
    </source>
</evidence>
<dbReference type="PROSITE" id="PS51032">
    <property type="entry name" value="AP2_ERF"/>
    <property type="match status" value="1"/>
</dbReference>
<dbReference type="Gene3D" id="3.30.730.10">
    <property type="entry name" value="AP2/ERF domain"/>
    <property type="match status" value="2"/>
</dbReference>
<keyword evidence="5" id="KW-0804">Transcription</keyword>
<protein>
    <recommendedName>
        <fullName evidence="7">AP2/ERF domain-containing protein</fullName>
    </recommendedName>
</protein>
<accession>A0A8X8VZ44</accession>
<comment type="caution">
    <text evidence="8">The sequence shown here is derived from an EMBL/GenBank/DDBJ whole genome shotgun (WGS) entry which is preliminary data.</text>
</comment>
<dbReference type="InterPro" id="IPR016177">
    <property type="entry name" value="DNA-bd_dom_sf"/>
</dbReference>
<keyword evidence="3" id="KW-0805">Transcription regulation</keyword>
<dbReference type="Proteomes" id="UP000298416">
    <property type="component" value="Unassembled WGS sequence"/>
</dbReference>
<keyword evidence="9" id="KW-1185">Reference proteome</keyword>
<feature type="domain" description="AP2/ERF" evidence="7">
    <location>
        <begin position="208"/>
        <end position="266"/>
    </location>
</feature>
<reference evidence="8" key="2">
    <citation type="submission" date="2020-08" db="EMBL/GenBank/DDBJ databases">
        <title>Plant Genome Project.</title>
        <authorList>
            <person name="Zhang R.-G."/>
        </authorList>
    </citation>
    <scope>NUCLEOTIDE SEQUENCE</scope>
    <source>
        <strain evidence="8">Huo1</strain>
        <tissue evidence="8">Leaf</tissue>
    </source>
</reference>
<dbReference type="SMART" id="SM00380">
    <property type="entry name" value="AP2"/>
    <property type="match status" value="1"/>
</dbReference>
<dbReference type="PANTHER" id="PTHR32467:SF157">
    <property type="entry name" value="AP2-LIKE ETHYLENE-RESPONSIVE TRANSCRIPTION FACTOR CRL5"/>
    <property type="match status" value="1"/>
</dbReference>
<keyword evidence="6" id="KW-0539">Nucleus</keyword>
<name>A0A8X8VZ44_SALSN</name>
<gene>
    <name evidence="8" type="ORF">SASPL_153807</name>
</gene>
<evidence type="ECO:0000256" key="4">
    <source>
        <dbReference type="ARBA" id="ARBA00023125"/>
    </source>
</evidence>
<keyword evidence="4" id="KW-0238">DNA-binding</keyword>
<keyword evidence="2" id="KW-0677">Repeat</keyword>
<dbReference type="PANTHER" id="PTHR32467">
    <property type="entry name" value="AP2-LIKE ETHYLENE-RESPONSIVE TRANSCRIPTION FACTOR"/>
    <property type="match status" value="1"/>
</dbReference>
<evidence type="ECO:0000256" key="3">
    <source>
        <dbReference type="ARBA" id="ARBA00023015"/>
    </source>
</evidence>
<evidence type="ECO:0000256" key="2">
    <source>
        <dbReference type="ARBA" id="ARBA00022737"/>
    </source>
</evidence>
<evidence type="ECO:0000256" key="6">
    <source>
        <dbReference type="ARBA" id="ARBA00023242"/>
    </source>
</evidence>
<dbReference type="EMBL" id="PNBA02000022">
    <property type="protein sequence ID" value="KAG6384984.1"/>
    <property type="molecule type" value="Genomic_DNA"/>
</dbReference>
<sequence length="368" mass="41061">MTNQNNTNQANNWLGFSLSPSTVAPPCPAPVSTTYYGGGSDFNSIMPIHVQQQGVDFTTMETHNYEGCDREGMALTLHTLYSQDQGFLINNKLPMGEANWDSRNMYGDDLHTLSLSMAPVAKPAGTGQISTCIAAESRKRGLEKAHQKQIVHRKSIDTFGQRTSQYRGVTRHRWTGRYEAHLWDNSCFELSRNFICRRSSGFSRGASIYRGVTRHHQHGRWQARIGRVAGNKDLYLGTFGTQEEAAEAYDVAAIKFRGTNAVTNFDISQYDVERIMESDSLLPGEIARPKRDTAAVYAGQESLHLLDHPQISDWRVAACHDHEKDRVGSLSSLIPMNSLATTHLVTMPQLTSNISALDSSWTDVFRST</sequence>
<evidence type="ECO:0000256" key="5">
    <source>
        <dbReference type="ARBA" id="ARBA00023163"/>
    </source>
</evidence>
<reference evidence="8" key="1">
    <citation type="submission" date="2018-01" db="EMBL/GenBank/DDBJ databases">
        <authorList>
            <person name="Mao J.F."/>
        </authorList>
    </citation>
    <scope>NUCLEOTIDE SEQUENCE</scope>
    <source>
        <strain evidence="8">Huo1</strain>
        <tissue evidence="8">Leaf</tissue>
    </source>
</reference>